<dbReference type="AlphaFoldDB" id="A0A0D4CKE7"/>
<dbReference type="InterPro" id="IPR009057">
    <property type="entry name" value="Homeodomain-like_sf"/>
</dbReference>
<dbReference type="STRING" id="1130798.LBLM1_04625"/>
<dbReference type="InterPro" id="IPR006119">
    <property type="entry name" value="Resolv_N"/>
</dbReference>
<reference evidence="8 9" key="1">
    <citation type="journal article" date="2012" name="J. Bacteriol.">
        <title>Genome sequence of Lactobacillus mucosae LM1, isolated from piglet feces.</title>
        <authorList>
            <person name="Lee J.H."/>
            <person name="Valeriano V.D."/>
            <person name="Shin Y.R."/>
            <person name="Chae J.P."/>
            <person name="Kim G.B."/>
            <person name="Ham J.S."/>
            <person name="Chun J."/>
            <person name="Kang D.K."/>
        </authorList>
    </citation>
    <scope>NUCLEOTIDE SEQUENCE [LARGE SCALE GENOMIC DNA]</scope>
    <source>
        <strain evidence="8 9">LM1</strain>
    </source>
</reference>
<evidence type="ECO:0000313" key="8">
    <source>
        <dbReference type="EMBL" id="AJT50400.1"/>
    </source>
</evidence>
<evidence type="ECO:0000256" key="1">
    <source>
        <dbReference type="ARBA" id="ARBA00009913"/>
    </source>
</evidence>
<dbReference type="GO" id="GO:0000150">
    <property type="term" value="F:DNA strand exchange activity"/>
    <property type="evidence" value="ECO:0007669"/>
    <property type="project" value="InterPro"/>
</dbReference>
<evidence type="ECO:0000259" key="7">
    <source>
        <dbReference type="PROSITE" id="PS51736"/>
    </source>
</evidence>
<evidence type="ECO:0000256" key="2">
    <source>
        <dbReference type="ARBA" id="ARBA00022908"/>
    </source>
</evidence>
<evidence type="ECO:0000256" key="3">
    <source>
        <dbReference type="ARBA" id="ARBA00023125"/>
    </source>
</evidence>
<keyword evidence="2" id="KW-0229">DNA integration</keyword>
<evidence type="ECO:0000256" key="4">
    <source>
        <dbReference type="ARBA" id="ARBA00023172"/>
    </source>
</evidence>
<dbReference type="RefSeq" id="WP_039946243.1">
    <property type="nucleotide sequence ID" value="NZ_CP011013.1"/>
</dbReference>
<dbReference type="InterPro" id="IPR050639">
    <property type="entry name" value="SSR_resolvase"/>
</dbReference>
<keyword evidence="3" id="KW-0238">DNA-binding</keyword>
<dbReference type="SUPFAM" id="SSF46689">
    <property type="entry name" value="Homeodomain-like"/>
    <property type="match status" value="1"/>
</dbReference>
<dbReference type="PROSITE" id="PS51736">
    <property type="entry name" value="RECOMBINASES_3"/>
    <property type="match status" value="1"/>
</dbReference>
<name>A0A0D4CKE7_LIMMU</name>
<sequence length="201" mass="23298">MKYGYARVSTESQSLSTQLQLLKQVGVDEIFQEKYTGTTTKRPEFARLLAIVQPNDVIIVTKLDRFARNTGEALQVIQQLFENQVKINILNMGTIDDTPVGRLIFTVFSAFAQFERDMIVIRTQEGKSYARRHNPKYREGRPKVYSDEKIQQAYQLYHKGLTYRELSMRTGISISTLRRRFALLKSAEAMDHEKLKENGRL</sequence>
<dbReference type="KEGG" id="lmu:LBLM1_04625"/>
<dbReference type="InterPro" id="IPR006118">
    <property type="entry name" value="Recombinase_CS"/>
</dbReference>
<proteinExistence type="inferred from homology"/>
<dbReference type="InterPro" id="IPR036162">
    <property type="entry name" value="Resolvase-like_N_sf"/>
</dbReference>
<comment type="similarity">
    <text evidence="1">Belongs to the site-specific recombinase resolvase family.</text>
</comment>
<dbReference type="HOGENOM" id="CLU_010686_8_3_9"/>
<evidence type="ECO:0000256" key="6">
    <source>
        <dbReference type="PROSITE-ProRule" id="PRU10137"/>
    </source>
</evidence>
<evidence type="ECO:0000256" key="5">
    <source>
        <dbReference type="PIRSR" id="PIRSR606118-50"/>
    </source>
</evidence>
<keyword evidence="9" id="KW-1185">Reference proteome</keyword>
<dbReference type="GO" id="GO:0015074">
    <property type="term" value="P:DNA integration"/>
    <property type="evidence" value="ECO:0007669"/>
    <property type="project" value="UniProtKB-KW"/>
</dbReference>
<dbReference type="Proteomes" id="UP000003645">
    <property type="component" value="Chromosome"/>
</dbReference>
<organism evidence="8 9">
    <name type="scientific">Limosilactobacillus mucosae LM1</name>
    <dbReference type="NCBI Taxonomy" id="1130798"/>
    <lineage>
        <taxon>Bacteria</taxon>
        <taxon>Bacillati</taxon>
        <taxon>Bacillota</taxon>
        <taxon>Bacilli</taxon>
        <taxon>Lactobacillales</taxon>
        <taxon>Lactobacillaceae</taxon>
        <taxon>Limosilactobacillus</taxon>
    </lineage>
</organism>
<dbReference type="SMART" id="SM00857">
    <property type="entry name" value="Resolvase"/>
    <property type="match status" value="1"/>
</dbReference>
<dbReference type="CDD" id="cd03768">
    <property type="entry name" value="SR_ResInv"/>
    <property type="match status" value="1"/>
</dbReference>
<protein>
    <submittedName>
        <fullName evidence="8">Resolvase</fullName>
    </submittedName>
</protein>
<feature type="active site" description="O-(5'-phospho-DNA)-serine intermediate" evidence="5 6">
    <location>
        <position position="9"/>
    </location>
</feature>
<feature type="domain" description="Resolvase/invertase-type recombinase catalytic" evidence="7">
    <location>
        <begin position="1"/>
        <end position="134"/>
    </location>
</feature>
<dbReference type="Pfam" id="PF00239">
    <property type="entry name" value="Resolvase"/>
    <property type="match status" value="1"/>
</dbReference>
<dbReference type="OrthoDB" id="9797501at2"/>
<dbReference type="SUPFAM" id="SSF53041">
    <property type="entry name" value="Resolvase-like"/>
    <property type="match status" value="1"/>
</dbReference>
<dbReference type="Gene3D" id="3.40.50.1390">
    <property type="entry name" value="Resolvase, N-terminal catalytic domain"/>
    <property type="match status" value="1"/>
</dbReference>
<gene>
    <name evidence="8" type="ORF">LBLM1_04625</name>
</gene>
<dbReference type="PANTHER" id="PTHR30461">
    <property type="entry name" value="DNA-INVERTASE FROM LAMBDOID PROPHAGE"/>
    <property type="match status" value="1"/>
</dbReference>
<keyword evidence="4" id="KW-0233">DNA recombination</keyword>
<evidence type="ECO:0000313" key="9">
    <source>
        <dbReference type="Proteomes" id="UP000003645"/>
    </source>
</evidence>
<dbReference type="EMBL" id="CP011013">
    <property type="protein sequence ID" value="AJT50400.1"/>
    <property type="molecule type" value="Genomic_DNA"/>
</dbReference>
<dbReference type="PANTHER" id="PTHR30461:SF26">
    <property type="entry name" value="RESOLVASE HOMOLOG YNEB"/>
    <property type="match status" value="1"/>
</dbReference>
<dbReference type="PROSITE" id="PS00397">
    <property type="entry name" value="RECOMBINASES_1"/>
    <property type="match status" value="1"/>
</dbReference>
<dbReference type="GO" id="GO:0003677">
    <property type="term" value="F:DNA binding"/>
    <property type="evidence" value="ECO:0007669"/>
    <property type="project" value="UniProtKB-KW"/>
</dbReference>
<dbReference type="Gene3D" id="1.10.10.60">
    <property type="entry name" value="Homeodomain-like"/>
    <property type="match status" value="1"/>
</dbReference>
<accession>A0A0D4CKE7</accession>